<accession>A0A7S3R8G9</accession>
<dbReference type="Gene3D" id="1.10.510.10">
    <property type="entry name" value="Transferase(Phosphotransferase) domain 1"/>
    <property type="match status" value="1"/>
</dbReference>
<dbReference type="PANTHER" id="PTHR43173">
    <property type="entry name" value="ABC1 FAMILY PROTEIN"/>
    <property type="match status" value="1"/>
</dbReference>
<proteinExistence type="predicted"/>
<dbReference type="CDD" id="cd05121">
    <property type="entry name" value="ABC1_ADCK3-like"/>
    <property type="match status" value="1"/>
</dbReference>
<protein>
    <recommendedName>
        <fullName evidence="1">ABC1 atypical kinase-like domain-containing protein</fullName>
    </recommendedName>
</protein>
<sequence>MGLLWNLLQAITLASHPALQQQQQPHEGLLPTVTARIRCLLAPLAWPLLAMRAAGVGLRVLQPDLSRSMKVWRHIMPIFSMYMWTDWSTKLGRRMGKIGQTQVDARWEARHRWGGKRVFNLIKQVQGYYVKTGQILASKREFIPAAWAEELGCLWDSTPPTRSGWRDVAKAIESSLRGCPAVVRLVAGQGPSIGPEATQVLELVPGKGPHANVSAQEKDQTFISSQSSCCREVGGSGRAEGASCRAEVQQSSESESLFRRLFLWPWNNSSSSDSSCQGQVESSLPKLQQPPHAGELSQELGWRAWTFSWFTSTSSQCTLAQQQQQQQQQEQEHQQQEALRVHDTSCRKLRYVPKHLGHVFARVDATPIASASIAQVHSAELRPEVLQWLGPWAHGREVVIKIQHQHVRRLISTDLRNMERIAKFLGPTLPFDLLPVVQEMKRVVPLECDFEREERLMSTIRARLAVSQTGICVPQAVQQLCGPNMIVMQRMKGQSLTSLLSGAAAGSQTARSAGVRCLLPVLRAYGQMMLVDGLFHADPHPGNMLLQDDGRVALLDWGQVKALSAEERRTLCHLYHSLAKKDVRGALKAAGSFGLDIGSHAEELKHLSLAAKGQQALKLLTIMFDTRYVPEGSSYSYKGNAIVEGAPLNKFPGDLYLICRAVFILRGLCNILGITDLSIVEMWGPVAASGLKQPASMSEARAAENAALTVSHC</sequence>
<evidence type="ECO:0000313" key="2">
    <source>
        <dbReference type="EMBL" id="CAE0505913.1"/>
    </source>
</evidence>
<dbReference type="PANTHER" id="PTHR43173:SF24">
    <property type="entry name" value="ABC1 ATYPICAL KINASE-LIKE DOMAIN-CONTAINING PROTEIN"/>
    <property type="match status" value="1"/>
</dbReference>
<gene>
    <name evidence="2" type="ORF">DTER00134_LOCUS20986</name>
</gene>
<feature type="domain" description="ABC1 atypical kinase-like" evidence="1">
    <location>
        <begin position="354"/>
        <end position="588"/>
    </location>
</feature>
<reference evidence="2" key="1">
    <citation type="submission" date="2021-01" db="EMBL/GenBank/DDBJ databases">
        <authorList>
            <person name="Corre E."/>
            <person name="Pelletier E."/>
            <person name="Niang G."/>
            <person name="Scheremetjew M."/>
            <person name="Finn R."/>
            <person name="Kale V."/>
            <person name="Holt S."/>
            <person name="Cochrane G."/>
            <person name="Meng A."/>
            <person name="Brown T."/>
            <person name="Cohen L."/>
        </authorList>
    </citation>
    <scope>NUCLEOTIDE SEQUENCE</scope>
    <source>
        <strain evidence="2">CCMP1320</strain>
    </source>
</reference>
<organism evidence="2">
    <name type="scientific">Dunaliella tertiolecta</name>
    <name type="common">Green alga</name>
    <dbReference type="NCBI Taxonomy" id="3047"/>
    <lineage>
        <taxon>Eukaryota</taxon>
        <taxon>Viridiplantae</taxon>
        <taxon>Chlorophyta</taxon>
        <taxon>core chlorophytes</taxon>
        <taxon>Chlorophyceae</taxon>
        <taxon>CS clade</taxon>
        <taxon>Chlamydomonadales</taxon>
        <taxon>Dunaliellaceae</taxon>
        <taxon>Dunaliella</taxon>
    </lineage>
</organism>
<dbReference type="EMBL" id="HBIP01034379">
    <property type="protein sequence ID" value="CAE0505913.1"/>
    <property type="molecule type" value="Transcribed_RNA"/>
</dbReference>
<dbReference type="InterPro" id="IPR011009">
    <property type="entry name" value="Kinase-like_dom_sf"/>
</dbReference>
<evidence type="ECO:0000259" key="1">
    <source>
        <dbReference type="Pfam" id="PF03109"/>
    </source>
</evidence>
<name>A0A7S3R8G9_DUNTE</name>
<dbReference type="Pfam" id="PF03109">
    <property type="entry name" value="ABC1"/>
    <property type="match status" value="1"/>
</dbReference>
<dbReference type="SUPFAM" id="SSF56112">
    <property type="entry name" value="Protein kinase-like (PK-like)"/>
    <property type="match status" value="1"/>
</dbReference>
<dbReference type="InterPro" id="IPR004147">
    <property type="entry name" value="ABC1_dom"/>
</dbReference>
<dbReference type="AlphaFoldDB" id="A0A7S3R8G9"/>
<dbReference type="InterPro" id="IPR051130">
    <property type="entry name" value="Mito_struct-func_regulator"/>
</dbReference>